<evidence type="ECO:0000256" key="6">
    <source>
        <dbReference type="SAM" id="MobiDB-lite"/>
    </source>
</evidence>
<dbReference type="SMART" id="SM00825">
    <property type="entry name" value="PKS_KS"/>
    <property type="match status" value="1"/>
</dbReference>
<dbReference type="InterPro" id="IPR042104">
    <property type="entry name" value="PKS_dehydratase_sf"/>
</dbReference>
<sequence length="2256" mass="244878">MSTRGSSPPRSGDVAVVGMSCRLAGGVSTLDDFWTLLSRSRDGWRTIPNERFSSDAYYHPNPQKKGCFNQKGGYFMDKDFSEFDAPFFQITEQEALAMDPQQRQLLECSYEALENAGLAKESLSGSNMGVFVGAASSGYRMGTLKDLSQVPMFDATGNHQSIQAGRISYYFNLSGPSFSIDTACSSSLYALHLAVQSIRSGESDSALVAGCSLHLNPDDMISMSMLGIFSDHGRTYAFDHRAKSGYARGEGAGCVILKPLEKALEDNDNIRSIIVNTGTNQDGKTVGISTPSGEAQERLIRDVYARANISTDDVGFVEAHGTGTRIGDPIEAGAIKRVFGNGRTKRSPLYMGSVKTNVGHLENASGIISIIKATLMLEKGFILPNVNYEKPNPAIPLDEWNIKIPTSLRPWPKNKKYVSINNFGFGGSNAHAILKARPSAYADFVQDTKTELDKPRLFVLSAHDEGAAKRVAAQLGIFIEQHPEVFQKRLIKDIAYTLGERRSHLAWRVALAASSCDELATSLNGIDAIPSRISIRPSLAFVFTGQGAQWPRMGCELLETHPIFATAIETASKYLTGIGADFNLLDELCKSADRSNVSKAHISQPICTAVQLGLVALLSSWGIEPSMVMGHSSGEIAAAYSTGAITLEEAMAVAYHRGQVSSDMKVKNSDLRGAMLAVGAGPYEVKAIIKSLGLPNINVACENSPNSITVSGDEHSIDRLAAELESRSVFNRKLRVDVAYHSAHMQVVAADYMAAIKDVQSEATGCVKFYSSLLGRKLENTVMLGASYWIDNLTKPVLFSSALQEMYSDAKPDIIVEIGPHAALEGPIKQILKSISQKAATEVKYFPSLVRSQHATTNMLKLAGNMFLQGHTIDFNAVNQSYAGAQKPAVVSDLSPYPWSDHKYWFESRVAKQHRQKPFARHDLLGVLDDNSNNTEPTWRNTISTNDIPWLKDHKMQSLSTFPLAGYLSIAVEASFQCALLRGISEDQIGGFKLRDIQASKAFILDDGAHYETLVTLRSYAEGTKSYSTTWDEFRISSYATGRGWLEHCRGLVSIKKPEVSNPVWDSQLRGAAKRRKIVQNASEADDISLDSFYSELEERGAGYRSTFTMQPGSGLQIAGNYSMSTITIPDTASCMPHQYETPYVLPTAFLDLFFQLTFPILGAGRGVMPSLFMPSFIREVDISNTLSRVAGQHVQVVAHGKPDLASAGPVDFDIDAWQGDEQEPVVKFAGFKMTPVKNEDVESEKARKLCFTVRWEPLRGCPATKSKENGVVYENDHGQDINDVRQQPNGYGHTSGTNGHSNGEHGTNGHANGTGEVENGLENGTTGHFAPVDAVKNILEDEITLIADSEHSTPIVSALLKLIELRTGRVASIVPLSKLDVSSSTRYVCLAELDTPLLYDMTAETFERVQTLLLNSRSTLWVTRGAYRFAENPKNSICQGLLRTVRSEANKAAAYLDLDPNSQLAPFESAGLILQAIAVSVATPEDDYPVHYEFAEESGELYVPRVVEQEDMNLTVFRGTQSTTTYPQDFHQDGRRLKVVVGTPGALDSLYWKDEVERSLAEGEIEIMVKSTGMNFKDVVIAMGQLASSYLGVECSGIVSRVAADVTTLKVGDRVCATSLGAYGTYTHCAATSAAVIPEDMTFETAASIPVVYCTAYYGIVVLARTEPGDKILIHAASGGVGQAAIQLAQMLGAEIFATVGSLDKKKHIMETYNIPESHIFYSRDTSFGPAVREATGGKGVDVVINSLAGDLLRETWECIAPFGRFIEIGKRDITSNTRLEMSKFEYNCTFSSVDLTLVAAERPKIMARVLTAVMDLLAKKNVAPIGPITTVGISELESALRMLQSGKTSGKVVVSHQVNEQVKVTHPAPPANLLRSDATYIIIGGTGGLGRSMTKRLVQRGARIIVLLSRSGKMTDELDALSQQSATLGASILVKPCDVGDQASVSTLMAELEKNLPPIKGVIHAAMVLKDVLFEKMKFDEYESVVRSKVAGAWNFHHALESSNLDFFVVLSSVAGIVGNRGQAAYAAANTFLDALTHFRRRKGLASTSLDLTAVEGVGYLAENSARQSQVLRSLSGNAMDEAEVLALIESAINGKVGTICQDQCITGLSFENPSSLPFYASDGRFSQLRTAALAELADANSSASSATLSIGQQLRRAASSDEAVEIATIGLRDKLGAILMLPQEVMEMQKATTSITAFGLDSLNAIELRNWIDKELQAHLQVLELLTSGGLADLAALVLRKTRLHGPWSKVQE</sequence>
<dbReference type="RefSeq" id="XP_047762369.1">
    <property type="nucleotide sequence ID" value="XM_047905309.1"/>
</dbReference>
<feature type="active site" description="Proton acceptor; for dehydratase activity" evidence="5">
    <location>
        <position position="954"/>
    </location>
</feature>
<dbReference type="KEGG" id="ffu:CLAFUR5_06161"/>
<dbReference type="InterPro" id="IPR018201">
    <property type="entry name" value="Ketoacyl_synth_AS"/>
</dbReference>
<reference evidence="10" key="1">
    <citation type="submission" date="2021-12" db="EMBL/GenBank/DDBJ databases">
        <authorList>
            <person name="Zaccaron A."/>
            <person name="Stergiopoulos I."/>
        </authorList>
    </citation>
    <scope>NUCLEOTIDE SEQUENCE</scope>
    <source>
        <strain evidence="10">Race5_Kim</strain>
    </source>
</reference>
<dbReference type="InterPro" id="IPR014043">
    <property type="entry name" value="Acyl_transferase_dom"/>
</dbReference>
<evidence type="ECO:0000256" key="4">
    <source>
        <dbReference type="ARBA" id="ARBA00023268"/>
    </source>
</evidence>
<dbReference type="Pfam" id="PF23114">
    <property type="entry name" value="NAD-bd_HRPKS_sdrA"/>
    <property type="match status" value="1"/>
</dbReference>
<dbReference type="Gene3D" id="3.30.70.3290">
    <property type="match status" value="1"/>
</dbReference>
<dbReference type="InterPro" id="IPR032821">
    <property type="entry name" value="PKS_assoc"/>
</dbReference>
<feature type="compositionally biased region" description="Polar residues" evidence="6">
    <location>
        <begin position="1285"/>
        <end position="1312"/>
    </location>
</feature>
<dbReference type="Pfam" id="PF21089">
    <property type="entry name" value="PKS_DH_N"/>
    <property type="match status" value="1"/>
</dbReference>
<dbReference type="Gene3D" id="3.40.47.10">
    <property type="match status" value="1"/>
</dbReference>
<dbReference type="InterPro" id="IPR014031">
    <property type="entry name" value="Ketoacyl_synth_C"/>
</dbReference>
<feature type="domain" description="PKS/mFAS DH" evidence="9">
    <location>
        <begin position="922"/>
        <end position="1243"/>
    </location>
</feature>
<feature type="region of interest" description="C-terminal hotdog fold" evidence="5">
    <location>
        <begin position="1084"/>
        <end position="1243"/>
    </location>
</feature>
<dbReference type="InterPro" id="IPR049552">
    <property type="entry name" value="PKS_DH_N"/>
</dbReference>
<accession>A0A9Q8LIH5</accession>
<dbReference type="Pfam" id="PF14765">
    <property type="entry name" value="PS-DH"/>
    <property type="match status" value="1"/>
</dbReference>
<dbReference type="InterPro" id="IPR016035">
    <property type="entry name" value="Acyl_Trfase/lysoPLipase"/>
</dbReference>
<name>A0A9Q8LIH5_PASFU</name>
<dbReference type="SMART" id="SM00829">
    <property type="entry name" value="PKS_ER"/>
    <property type="match status" value="1"/>
</dbReference>
<dbReference type="InterPro" id="IPR020843">
    <property type="entry name" value="ER"/>
</dbReference>
<dbReference type="Pfam" id="PF00698">
    <property type="entry name" value="Acyl_transf_1"/>
    <property type="match status" value="1"/>
</dbReference>
<dbReference type="FunFam" id="3.40.50.720:FF:000209">
    <property type="entry name" value="Polyketide synthase Pks12"/>
    <property type="match status" value="1"/>
</dbReference>
<feature type="region of interest" description="N-terminal hotdog fold" evidence="5">
    <location>
        <begin position="922"/>
        <end position="1060"/>
    </location>
</feature>
<dbReference type="InterPro" id="IPR049551">
    <property type="entry name" value="PKS_DH_C"/>
</dbReference>
<evidence type="ECO:0000256" key="5">
    <source>
        <dbReference type="PROSITE-ProRule" id="PRU01363"/>
    </source>
</evidence>
<dbReference type="GO" id="GO:0030639">
    <property type="term" value="P:polyketide biosynthetic process"/>
    <property type="evidence" value="ECO:0007669"/>
    <property type="project" value="UniProtKB-ARBA"/>
</dbReference>
<dbReference type="InterPro" id="IPR016036">
    <property type="entry name" value="Malonyl_transacylase_ACP-bd"/>
</dbReference>
<dbReference type="OrthoDB" id="329835at2759"/>
<keyword evidence="3" id="KW-0808">Transferase</keyword>
<dbReference type="SUPFAM" id="SSF50129">
    <property type="entry name" value="GroES-like"/>
    <property type="match status" value="1"/>
</dbReference>
<dbReference type="Pfam" id="PF08659">
    <property type="entry name" value="KR"/>
    <property type="match status" value="1"/>
</dbReference>
<organism evidence="10 11">
    <name type="scientific">Passalora fulva</name>
    <name type="common">Tomato leaf mold</name>
    <name type="synonym">Cladosporium fulvum</name>
    <dbReference type="NCBI Taxonomy" id="5499"/>
    <lineage>
        <taxon>Eukaryota</taxon>
        <taxon>Fungi</taxon>
        <taxon>Dikarya</taxon>
        <taxon>Ascomycota</taxon>
        <taxon>Pezizomycotina</taxon>
        <taxon>Dothideomycetes</taxon>
        <taxon>Dothideomycetidae</taxon>
        <taxon>Mycosphaerellales</taxon>
        <taxon>Mycosphaerellaceae</taxon>
        <taxon>Fulvia</taxon>
    </lineage>
</organism>
<dbReference type="GO" id="GO:0016491">
    <property type="term" value="F:oxidoreductase activity"/>
    <property type="evidence" value="ECO:0007669"/>
    <property type="project" value="InterPro"/>
</dbReference>
<dbReference type="SMART" id="SM00822">
    <property type="entry name" value="PKS_KR"/>
    <property type="match status" value="1"/>
</dbReference>
<dbReference type="GO" id="GO:0031177">
    <property type="term" value="F:phosphopantetheine binding"/>
    <property type="evidence" value="ECO:0007669"/>
    <property type="project" value="InterPro"/>
</dbReference>
<keyword evidence="2" id="KW-0597">Phosphoprotein</keyword>
<feature type="domain" description="Ketosynthase family 3 (KS3)" evidence="8">
    <location>
        <begin position="11"/>
        <end position="436"/>
    </location>
</feature>
<dbReference type="SMART" id="SM00827">
    <property type="entry name" value="PKS_AT"/>
    <property type="match status" value="1"/>
</dbReference>
<proteinExistence type="predicted"/>
<dbReference type="SUPFAM" id="SSF55048">
    <property type="entry name" value="Probable ACP-binding domain of malonyl-CoA ACP transacylase"/>
    <property type="match status" value="1"/>
</dbReference>
<dbReference type="InterPro" id="IPR036291">
    <property type="entry name" value="NAD(P)-bd_dom_sf"/>
</dbReference>
<dbReference type="GO" id="GO:0004315">
    <property type="term" value="F:3-oxoacyl-[acyl-carrier-protein] synthase activity"/>
    <property type="evidence" value="ECO:0007669"/>
    <property type="project" value="InterPro"/>
</dbReference>
<keyword evidence="11" id="KW-1185">Reference proteome</keyword>
<dbReference type="SUPFAM" id="SSF47336">
    <property type="entry name" value="ACP-like"/>
    <property type="match status" value="1"/>
</dbReference>
<dbReference type="Gene3D" id="3.90.180.10">
    <property type="entry name" value="Medium-chain alcohol dehydrogenases, catalytic domain"/>
    <property type="match status" value="1"/>
</dbReference>
<dbReference type="GO" id="GO:0004312">
    <property type="term" value="F:fatty acid synthase activity"/>
    <property type="evidence" value="ECO:0007669"/>
    <property type="project" value="TreeGrafter"/>
</dbReference>
<dbReference type="PROSITE" id="PS00012">
    <property type="entry name" value="PHOSPHOPANTETHEINE"/>
    <property type="match status" value="1"/>
</dbReference>
<dbReference type="SMART" id="SM00823">
    <property type="entry name" value="PKS_PP"/>
    <property type="match status" value="1"/>
</dbReference>
<dbReference type="Pfam" id="PF16197">
    <property type="entry name" value="KAsynt_C_assoc"/>
    <property type="match status" value="1"/>
</dbReference>
<evidence type="ECO:0000259" key="7">
    <source>
        <dbReference type="PROSITE" id="PS50075"/>
    </source>
</evidence>
<dbReference type="SUPFAM" id="SSF53901">
    <property type="entry name" value="Thiolase-like"/>
    <property type="match status" value="1"/>
</dbReference>
<dbReference type="Pfam" id="PF02801">
    <property type="entry name" value="Ketoacyl-synt_C"/>
    <property type="match status" value="1"/>
</dbReference>
<evidence type="ECO:0000259" key="9">
    <source>
        <dbReference type="PROSITE" id="PS52019"/>
    </source>
</evidence>
<keyword evidence="1" id="KW-0596">Phosphopantetheine</keyword>
<dbReference type="Proteomes" id="UP000756132">
    <property type="component" value="Chromosome 5"/>
</dbReference>
<dbReference type="InterPro" id="IPR057326">
    <property type="entry name" value="KR_dom"/>
</dbReference>
<dbReference type="InterPro" id="IPR014030">
    <property type="entry name" value="Ketoacyl_synth_N"/>
</dbReference>
<dbReference type="SUPFAM" id="SSF52151">
    <property type="entry name" value="FabD/lysophospholipase-like"/>
    <property type="match status" value="1"/>
</dbReference>
<evidence type="ECO:0000256" key="3">
    <source>
        <dbReference type="ARBA" id="ARBA00022679"/>
    </source>
</evidence>
<dbReference type="InterPro" id="IPR036736">
    <property type="entry name" value="ACP-like_sf"/>
</dbReference>
<feature type="region of interest" description="Disordered" evidence="6">
    <location>
        <begin position="1283"/>
        <end position="1320"/>
    </location>
</feature>
<dbReference type="Pfam" id="PF00109">
    <property type="entry name" value="ketoacyl-synt"/>
    <property type="match status" value="1"/>
</dbReference>
<evidence type="ECO:0000259" key="8">
    <source>
        <dbReference type="PROSITE" id="PS52004"/>
    </source>
</evidence>
<dbReference type="InterPro" id="IPR013968">
    <property type="entry name" value="PKS_KR"/>
</dbReference>
<dbReference type="Gene3D" id="3.40.366.10">
    <property type="entry name" value="Malonyl-Coenzyme A Acyl Carrier Protein, domain 2"/>
    <property type="match status" value="1"/>
</dbReference>
<dbReference type="Gene3D" id="3.10.129.110">
    <property type="entry name" value="Polyketide synthase dehydratase"/>
    <property type="match status" value="1"/>
</dbReference>
<evidence type="ECO:0000256" key="1">
    <source>
        <dbReference type="ARBA" id="ARBA00022450"/>
    </source>
</evidence>
<dbReference type="SUPFAM" id="SSF51735">
    <property type="entry name" value="NAD(P)-binding Rossmann-fold domains"/>
    <property type="match status" value="2"/>
</dbReference>
<dbReference type="InterPro" id="IPR001227">
    <property type="entry name" value="Ac_transferase_dom_sf"/>
</dbReference>
<dbReference type="InterPro" id="IPR020806">
    <property type="entry name" value="PKS_PP-bd"/>
</dbReference>
<dbReference type="PROSITE" id="PS52004">
    <property type="entry name" value="KS3_2"/>
    <property type="match status" value="1"/>
</dbReference>
<dbReference type="Pfam" id="PF08240">
    <property type="entry name" value="ADH_N"/>
    <property type="match status" value="1"/>
</dbReference>
<dbReference type="Pfam" id="PF00550">
    <property type="entry name" value="PP-binding"/>
    <property type="match status" value="1"/>
</dbReference>
<dbReference type="InterPro" id="IPR049900">
    <property type="entry name" value="PKS_mFAS_DH"/>
</dbReference>
<dbReference type="PROSITE" id="PS50075">
    <property type="entry name" value="CARRIER"/>
    <property type="match status" value="1"/>
</dbReference>
<protein>
    <submittedName>
        <fullName evidence="10">Reducing polyketide synthase PKS2</fullName>
    </submittedName>
</protein>
<dbReference type="InterPro" id="IPR006162">
    <property type="entry name" value="Ppantetheine_attach_site"/>
</dbReference>
<feature type="domain" description="Carrier" evidence="7">
    <location>
        <begin position="2165"/>
        <end position="2245"/>
    </location>
</feature>
<evidence type="ECO:0000313" key="10">
    <source>
        <dbReference type="EMBL" id="UJO18003.1"/>
    </source>
</evidence>
<keyword evidence="4" id="KW-0511">Multifunctional enzyme</keyword>
<evidence type="ECO:0000256" key="2">
    <source>
        <dbReference type="ARBA" id="ARBA00022553"/>
    </source>
</evidence>
<dbReference type="GO" id="GO:0006633">
    <property type="term" value="P:fatty acid biosynthetic process"/>
    <property type="evidence" value="ECO:0007669"/>
    <property type="project" value="InterPro"/>
</dbReference>
<dbReference type="InterPro" id="IPR013154">
    <property type="entry name" value="ADH-like_N"/>
</dbReference>
<dbReference type="PANTHER" id="PTHR43775">
    <property type="entry name" value="FATTY ACID SYNTHASE"/>
    <property type="match status" value="1"/>
</dbReference>
<dbReference type="InterPro" id="IPR016039">
    <property type="entry name" value="Thiolase-like"/>
</dbReference>
<dbReference type="PANTHER" id="PTHR43775:SF13">
    <property type="entry name" value="POLYKETIDE SYNTHASE 1"/>
    <property type="match status" value="1"/>
</dbReference>
<dbReference type="Gene3D" id="3.40.50.720">
    <property type="entry name" value="NAD(P)-binding Rossmann-like Domain"/>
    <property type="match status" value="3"/>
</dbReference>
<dbReference type="InterPro" id="IPR050091">
    <property type="entry name" value="PKS_NRPS_Biosynth_Enz"/>
</dbReference>
<dbReference type="InterPro" id="IPR011032">
    <property type="entry name" value="GroES-like_sf"/>
</dbReference>
<dbReference type="InterPro" id="IPR009081">
    <property type="entry name" value="PP-bd_ACP"/>
</dbReference>
<dbReference type="EMBL" id="CP090167">
    <property type="protein sequence ID" value="UJO18003.1"/>
    <property type="molecule type" value="Genomic_DNA"/>
</dbReference>
<dbReference type="GO" id="GO:1901336">
    <property type="term" value="P:lactone biosynthetic process"/>
    <property type="evidence" value="ECO:0007669"/>
    <property type="project" value="UniProtKB-ARBA"/>
</dbReference>
<dbReference type="InterPro" id="IPR056501">
    <property type="entry name" value="NAD-bd_HRPKS_sdrA"/>
</dbReference>
<dbReference type="CDD" id="cd00833">
    <property type="entry name" value="PKS"/>
    <property type="match status" value="1"/>
</dbReference>
<evidence type="ECO:0000313" key="11">
    <source>
        <dbReference type="Proteomes" id="UP000756132"/>
    </source>
</evidence>
<dbReference type="InterPro" id="IPR020841">
    <property type="entry name" value="PKS_Beta-ketoAc_synthase_dom"/>
</dbReference>
<feature type="active site" description="Proton donor; for dehydratase activity" evidence="5">
    <location>
        <position position="1152"/>
    </location>
</feature>
<reference evidence="10" key="2">
    <citation type="journal article" date="2022" name="Microb. Genom.">
        <title>A chromosome-scale genome assembly of the tomato pathogen Cladosporium fulvum reveals a compartmentalized genome architecture and the presence of a dispensable chromosome.</title>
        <authorList>
            <person name="Zaccaron A.Z."/>
            <person name="Chen L.H."/>
            <person name="Samaras A."/>
            <person name="Stergiopoulos I."/>
        </authorList>
    </citation>
    <scope>NUCLEOTIDE SEQUENCE</scope>
    <source>
        <strain evidence="10">Race5_Kim</strain>
    </source>
</reference>
<dbReference type="GeneID" id="71986039"/>
<dbReference type="PROSITE" id="PS52019">
    <property type="entry name" value="PKS_MFAS_DH"/>
    <property type="match status" value="1"/>
</dbReference>
<dbReference type="Pfam" id="PF13602">
    <property type="entry name" value="ADH_zinc_N_2"/>
    <property type="match status" value="1"/>
</dbReference>
<dbReference type="PROSITE" id="PS00606">
    <property type="entry name" value="KS3_1"/>
    <property type="match status" value="1"/>
</dbReference>
<dbReference type="SMART" id="SM00826">
    <property type="entry name" value="PKS_DH"/>
    <property type="match status" value="1"/>
</dbReference>
<gene>
    <name evidence="10" type="ORF">CLAFUR5_06161</name>
</gene>
<dbReference type="CDD" id="cd05195">
    <property type="entry name" value="enoyl_red"/>
    <property type="match status" value="1"/>
</dbReference>
<dbReference type="InterPro" id="IPR020807">
    <property type="entry name" value="PKS_DH"/>
</dbReference>